<dbReference type="Pfam" id="PF11951">
    <property type="entry name" value="Fungal_trans_2"/>
    <property type="match status" value="1"/>
</dbReference>
<dbReference type="EMBL" id="LSBI01000006">
    <property type="protein sequence ID" value="OAQ88930.1"/>
    <property type="molecule type" value="Genomic_DNA"/>
</dbReference>
<evidence type="ECO:0000313" key="6">
    <source>
        <dbReference type="Proteomes" id="UP000078340"/>
    </source>
</evidence>
<dbReference type="InterPro" id="IPR001138">
    <property type="entry name" value="Zn2Cys6_DnaBD"/>
</dbReference>
<evidence type="ECO:0000256" key="2">
    <source>
        <dbReference type="ARBA" id="ARBA00023242"/>
    </source>
</evidence>
<protein>
    <submittedName>
        <fullName evidence="5">C6 zinc finger domain-containing protein</fullName>
    </submittedName>
</protein>
<dbReference type="Proteomes" id="UP000078340">
    <property type="component" value="Unassembled WGS sequence"/>
</dbReference>
<keyword evidence="2" id="KW-0539">Nucleus</keyword>
<dbReference type="AlphaFoldDB" id="A0A179HHJ1"/>
<dbReference type="GO" id="GO:0000981">
    <property type="term" value="F:DNA-binding transcription factor activity, RNA polymerase II-specific"/>
    <property type="evidence" value="ECO:0007669"/>
    <property type="project" value="InterPro"/>
</dbReference>
<proteinExistence type="predicted"/>
<dbReference type="InterPro" id="IPR021858">
    <property type="entry name" value="Fun_TF"/>
</dbReference>
<dbReference type="CDD" id="cd00067">
    <property type="entry name" value="GAL4"/>
    <property type="match status" value="1"/>
</dbReference>
<dbReference type="SUPFAM" id="SSF57701">
    <property type="entry name" value="Zn2/Cys6 DNA-binding domain"/>
    <property type="match status" value="1"/>
</dbReference>
<evidence type="ECO:0000256" key="1">
    <source>
        <dbReference type="ARBA" id="ARBA00004123"/>
    </source>
</evidence>
<dbReference type="GO" id="GO:0045944">
    <property type="term" value="P:positive regulation of transcription by RNA polymerase II"/>
    <property type="evidence" value="ECO:0007669"/>
    <property type="project" value="TreeGrafter"/>
</dbReference>
<comment type="subcellular location">
    <subcellularLocation>
        <location evidence="1">Nucleus</location>
    </subcellularLocation>
</comment>
<accession>A0A179HHJ1</accession>
<evidence type="ECO:0000313" key="5">
    <source>
        <dbReference type="EMBL" id="OAQ88930.1"/>
    </source>
</evidence>
<dbReference type="GO" id="GO:0005634">
    <property type="term" value="C:nucleus"/>
    <property type="evidence" value="ECO:0007669"/>
    <property type="project" value="UniProtKB-SubCell"/>
</dbReference>
<dbReference type="PANTHER" id="PTHR37534">
    <property type="entry name" value="TRANSCRIPTIONAL ACTIVATOR PROTEIN UGA3"/>
    <property type="match status" value="1"/>
</dbReference>
<organism evidence="5 6">
    <name type="scientific">Purpureocillium lilacinum</name>
    <name type="common">Paecilomyces lilacinus</name>
    <dbReference type="NCBI Taxonomy" id="33203"/>
    <lineage>
        <taxon>Eukaryota</taxon>
        <taxon>Fungi</taxon>
        <taxon>Dikarya</taxon>
        <taxon>Ascomycota</taxon>
        <taxon>Pezizomycotina</taxon>
        <taxon>Sordariomycetes</taxon>
        <taxon>Hypocreomycetidae</taxon>
        <taxon>Hypocreales</taxon>
        <taxon>Ophiocordycipitaceae</taxon>
        <taxon>Purpureocillium</taxon>
    </lineage>
</organism>
<sequence>MDGRKQHCWECRRRCLVCDSTQPACNRCSASGTLCPGYGPVKPARIRWVEPGKVSSRGRRGAKAASGHHTERSKTEAAAGELIQTSHAMTLGPELKTGAEHLAQAAHYFNDCIYKDLVPITQLGKNPHVYSITPALLQQAVKSPSYLQFGMVCMTLNHRMNQMRHSQSKALSERFYHYRGMAIQSLSESIGVERHNTEDVVLAGVLTLLLVDASAPHVQHGASLGWRWHLDGIHKIINLRGGFPTMVRSKALQPLVAVFGNTTCPASDLAMTEFHLESVPMVLEQYSAATSPFHLCPPLLFAEIMRVNHLRHLSMNHEGIAGLSQQANDILQRIQNFSPEQWAETKHSTKDVWALVGNAYRLAAGLYCMLSMQSSSVFPRTTLLRDLSTSTGRDLRRVLTGALSRREINRFMLWPLVTLGVQAKSDATMRGYVSRELTSLSSRIGTCSPLTAKNILERFWASGEDCWDACFDRSYVFTMQIAVDTSQIIASL</sequence>
<gene>
    <name evidence="5" type="ORF">VFPFJ_07395</name>
</gene>
<feature type="domain" description="Zn(2)-C6 fungal-type" evidence="4">
    <location>
        <begin position="7"/>
        <end position="35"/>
    </location>
</feature>
<evidence type="ECO:0000259" key="4">
    <source>
        <dbReference type="PROSITE" id="PS50048"/>
    </source>
</evidence>
<dbReference type="GO" id="GO:0000976">
    <property type="term" value="F:transcription cis-regulatory region binding"/>
    <property type="evidence" value="ECO:0007669"/>
    <property type="project" value="TreeGrafter"/>
</dbReference>
<name>A0A179HHJ1_PURLI</name>
<evidence type="ECO:0000256" key="3">
    <source>
        <dbReference type="SAM" id="MobiDB-lite"/>
    </source>
</evidence>
<dbReference type="OMA" id="RKRHCWE"/>
<dbReference type="PROSITE" id="PS50048">
    <property type="entry name" value="ZN2_CY6_FUNGAL_2"/>
    <property type="match status" value="1"/>
</dbReference>
<dbReference type="GO" id="GO:0008270">
    <property type="term" value="F:zinc ion binding"/>
    <property type="evidence" value="ECO:0007669"/>
    <property type="project" value="InterPro"/>
</dbReference>
<feature type="region of interest" description="Disordered" evidence="3">
    <location>
        <begin position="53"/>
        <end position="79"/>
    </location>
</feature>
<comment type="caution">
    <text evidence="5">The sequence shown here is derived from an EMBL/GenBank/DDBJ whole genome shotgun (WGS) entry which is preliminary data.</text>
</comment>
<reference evidence="5 6" key="1">
    <citation type="submission" date="2016-02" db="EMBL/GenBank/DDBJ databases">
        <title>Biosynthesis of antibiotic leucinostatins and their inhibition on Phytophthora in bio-control Purpureocillium lilacinum.</title>
        <authorList>
            <person name="Wang G."/>
            <person name="Liu Z."/>
            <person name="Lin R."/>
            <person name="Li E."/>
            <person name="Mao Z."/>
            <person name="Ling J."/>
            <person name="Yin W."/>
            <person name="Xie B."/>
        </authorList>
    </citation>
    <scope>NUCLEOTIDE SEQUENCE [LARGE SCALE GENOMIC DNA]</scope>
    <source>
        <strain evidence="5">PLFJ-1</strain>
    </source>
</reference>
<dbReference type="InterPro" id="IPR036864">
    <property type="entry name" value="Zn2-C6_fun-type_DNA-bd_sf"/>
</dbReference>
<dbReference type="PANTHER" id="PTHR37534:SF48">
    <property type="entry name" value="FINGER DOMAIN PROTEIN, PUTATIVE-RELATED"/>
    <property type="match status" value="1"/>
</dbReference>